<comment type="caution">
    <text evidence="2">The sequence shown here is derived from an EMBL/GenBank/DDBJ whole genome shotgun (WGS) entry which is preliminary data.</text>
</comment>
<evidence type="ECO:0000313" key="2">
    <source>
        <dbReference type="EMBL" id="KZN48308.1"/>
    </source>
</evidence>
<feature type="transmembrane region" description="Helical" evidence="1">
    <location>
        <begin position="7"/>
        <end position="29"/>
    </location>
</feature>
<dbReference type="EMBL" id="AUXZ01000092">
    <property type="protein sequence ID" value="KZN48308.1"/>
    <property type="molecule type" value="Genomic_DNA"/>
</dbReference>
<evidence type="ECO:0000256" key="1">
    <source>
        <dbReference type="SAM" id="Phobius"/>
    </source>
</evidence>
<gene>
    <name evidence="2" type="ORF">N476_22065</name>
</gene>
<dbReference type="AlphaFoldDB" id="A0A167D1D5"/>
<dbReference type="RefSeq" id="WP_081216544.1">
    <property type="nucleotide sequence ID" value="NZ_AUXZ01000092.1"/>
</dbReference>
<reference evidence="2 3" key="1">
    <citation type="submission" date="2013-07" db="EMBL/GenBank/DDBJ databases">
        <title>Comparative Genomic and Metabolomic Analysis of Twelve Strains of Pseudoalteromonas luteoviolacea.</title>
        <authorList>
            <person name="Vynne N.G."/>
            <person name="Mansson M."/>
            <person name="Gram L."/>
        </authorList>
    </citation>
    <scope>NUCLEOTIDE SEQUENCE [LARGE SCALE GENOMIC DNA]</scope>
    <source>
        <strain evidence="2 3">H33</strain>
    </source>
</reference>
<proteinExistence type="predicted"/>
<accession>A0A167D1D5</accession>
<dbReference type="OrthoDB" id="8219448at2"/>
<evidence type="ECO:0000313" key="3">
    <source>
        <dbReference type="Proteomes" id="UP000076503"/>
    </source>
</evidence>
<protein>
    <submittedName>
        <fullName evidence="2">Uncharacterized protein</fullName>
    </submittedName>
</protein>
<keyword evidence="1" id="KW-1133">Transmembrane helix</keyword>
<name>A0A167D1D5_9GAMM</name>
<keyword evidence="1" id="KW-0472">Membrane</keyword>
<feature type="transmembrane region" description="Helical" evidence="1">
    <location>
        <begin position="73"/>
        <end position="94"/>
    </location>
</feature>
<dbReference type="PATRIC" id="fig|1365251.3.peg.3884"/>
<dbReference type="Proteomes" id="UP000076503">
    <property type="component" value="Unassembled WGS sequence"/>
</dbReference>
<sequence>MFSEIKWRFNLAIISSILLILLSAFQWSLVDIVTVFLMIPLFGAVWVFFLCCVISSLTCLLKLKDIGLKSAAPIGIHVIAFLLVTYVPFTMLWLKADFILNKELRELVVAQVLNGELKPNVSHNSSLINLGEEHIGLSRGGNDIVVENHEGLTYILFFTFRGLLDNYSGYLYVPSGGLPEKFRDLNEDDTTEIKHIEDNWYLISHH</sequence>
<keyword evidence="1" id="KW-0812">Transmembrane</keyword>
<organism evidence="2 3">
    <name type="scientific">Pseudoalteromonas luteoviolacea H33</name>
    <dbReference type="NCBI Taxonomy" id="1365251"/>
    <lineage>
        <taxon>Bacteria</taxon>
        <taxon>Pseudomonadati</taxon>
        <taxon>Pseudomonadota</taxon>
        <taxon>Gammaproteobacteria</taxon>
        <taxon>Alteromonadales</taxon>
        <taxon>Pseudoalteromonadaceae</taxon>
        <taxon>Pseudoalteromonas</taxon>
    </lineage>
</organism>
<feature type="transmembrane region" description="Helical" evidence="1">
    <location>
        <begin position="35"/>
        <end position="61"/>
    </location>
</feature>